<reference evidence="2 3" key="1">
    <citation type="submission" date="2018-06" db="EMBL/GenBank/DDBJ databases">
        <title>Genomic Encyclopedia of Type Strains, Phase IV (KMG-IV): sequencing the most valuable type-strain genomes for metagenomic binning, comparative biology and taxonomic classification.</title>
        <authorList>
            <person name="Goeker M."/>
        </authorList>
    </citation>
    <scope>NUCLEOTIDE SEQUENCE [LARGE SCALE GENOMIC DNA]</scope>
    <source>
        <strain evidence="2 3">DSM 44599</strain>
    </source>
</reference>
<name>A0A366E1K1_9NOCA</name>
<evidence type="ECO:0000256" key="1">
    <source>
        <dbReference type="SAM" id="Phobius"/>
    </source>
</evidence>
<dbReference type="Proteomes" id="UP000252586">
    <property type="component" value="Unassembled WGS sequence"/>
</dbReference>
<keyword evidence="1" id="KW-0812">Transmembrane</keyword>
<feature type="transmembrane region" description="Helical" evidence="1">
    <location>
        <begin position="12"/>
        <end position="29"/>
    </location>
</feature>
<evidence type="ECO:0000313" key="2">
    <source>
        <dbReference type="EMBL" id="RBO96177.1"/>
    </source>
</evidence>
<dbReference type="InterPro" id="IPR015943">
    <property type="entry name" value="WD40/YVTN_repeat-like_dom_sf"/>
</dbReference>
<comment type="caution">
    <text evidence="2">The sequence shown here is derived from an EMBL/GenBank/DDBJ whole genome shotgun (WGS) entry which is preliminary data.</text>
</comment>
<keyword evidence="1" id="KW-1133">Transmembrane helix</keyword>
<protein>
    <submittedName>
        <fullName evidence="2">Photosystem II stability/assembly factor-like uncharacterized protein</fullName>
    </submittedName>
</protein>
<dbReference type="AlphaFoldDB" id="A0A366E1K1"/>
<gene>
    <name evidence="2" type="ORF">DFR74_101188</name>
</gene>
<organism evidence="2 3">
    <name type="scientific">Nocardia puris</name>
    <dbReference type="NCBI Taxonomy" id="208602"/>
    <lineage>
        <taxon>Bacteria</taxon>
        <taxon>Bacillati</taxon>
        <taxon>Actinomycetota</taxon>
        <taxon>Actinomycetes</taxon>
        <taxon>Mycobacteriales</taxon>
        <taxon>Nocardiaceae</taxon>
        <taxon>Nocardia</taxon>
    </lineage>
</organism>
<evidence type="ECO:0000313" key="3">
    <source>
        <dbReference type="Proteomes" id="UP000252586"/>
    </source>
</evidence>
<dbReference type="STRING" id="1210090.GCA_001613185_03289"/>
<dbReference type="Gene3D" id="2.130.10.10">
    <property type="entry name" value="YVTN repeat-like/Quinoprotein amine dehydrogenase"/>
    <property type="match status" value="1"/>
</dbReference>
<sequence length="406" mass="43292">MGWLRDTTWQLPAVVVAVGALFWMIVIVVDEPRPSDPVEFAPLSVTFVAPERGWALGLLDPCPAEGACARVLQTEDGGRTWVVAQSVTVPENASALRYVSPAVGWMCSDGRELWTTRDGGVTWTERAAPGGERPCERLIIGGDAVRLVATGPEGDLAVYDEPDSAGAWPVRATFAVDSENIVESRRRIVMDSHGDTAWIAVVDRRRAPGTPSREDADTTATATGAMLVGDRLVPWRTPCTGPGEYPSAIAAASDTRVFVACVTEAPGRAPGETVVTRHRQFVSDDGGTGFTAVHDAARARPPHIVATTPSETVGDLDGQLVHSGDGAWTWTDSSVRRPEGQSVLSYTAEPGFLTPIDGFVLRTTVSLSNGYDRSGRRHRALLATHDAGRTWSEVVFAVGEPGGGDR</sequence>
<proteinExistence type="predicted"/>
<dbReference type="SUPFAM" id="SSF110296">
    <property type="entry name" value="Oligoxyloglucan reducing end-specific cellobiohydrolase"/>
    <property type="match status" value="1"/>
</dbReference>
<accession>A0A366E1K1</accession>
<keyword evidence="3" id="KW-1185">Reference proteome</keyword>
<keyword evidence="1" id="KW-0472">Membrane</keyword>
<dbReference type="EMBL" id="QNRE01000001">
    <property type="protein sequence ID" value="RBO96177.1"/>
    <property type="molecule type" value="Genomic_DNA"/>
</dbReference>